<comment type="similarity">
    <text evidence="2">Belongs to the bacterial solute-binding protein 2 family.</text>
</comment>
<dbReference type="EMBL" id="PXYV01000112">
    <property type="protein sequence ID" value="PSR19931.1"/>
    <property type="molecule type" value="Genomic_DNA"/>
</dbReference>
<dbReference type="Proteomes" id="UP000241848">
    <property type="component" value="Unassembled WGS sequence"/>
</dbReference>
<protein>
    <submittedName>
        <fullName evidence="5">LacI family transcriptional regulator</fullName>
    </submittedName>
</protein>
<feature type="domain" description="Periplasmic binding protein" evidence="4">
    <location>
        <begin position="21"/>
        <end position="275"/>
    </location>
</feature>
<organism evidence="5 6">
    <name type="scientific">Sulfobacillus acidophilus</name>
    <dbReference type="NCBI Taxonomy" id="53633"/>
    <lineage>
        <taxon>Bacteria</taxon>
        <taxon>Bacillati</taxon>
        <taxon>Bacillota</taxon>
        <taxon>Clostridia</taxon>
        <taxon>Eubacteriales</taxon>
        <taxon>Clostridiales Family XVII. Incertae Sedis</taxon>
        <taxon>Sulfobacillus</taxon>
    </lineage>
</organism>
<comment type="caution">
    <text evidence="5">The sequence shown here is derived from an EMBL/GenBank/DDBJ whole genome shotgun (WGS) entry which is preliminary data.</text>
</comment>
<evidence type="ECO:0000313" key="5">
    <source>
        <dbReference type="EMBL" id="PSR19931.1"/>
    </source>
</evidence>
<dbReference type="Gene3D" id="3.40.50.2300">
    <property type="match status" value="2"/>
</dbReference>
<dbReference type="PANTHER" id="PTHR46847:SF1">
    <property type="entry name" value="D-ALLOSE-BINDING PERIPLASMIC PROTEIN-RELATED"/>
    <property type="match status" value="1"/>
</dbReference>
<evidence type="ECO:0000313" key="6">
    <source>
        <dbReference type="Proteomes" id="UP000241848"/>
    </source>
</evidence>
<dbReference type="AlphaFoldDB" id="A0A2T2WCH0"/>
<dbReference type="InterPro" id="IPR025997">
    <property type="entry name" value="SBP_2_dom"/>
</dbReference>
<evidence type="ECO:0000256" key="3">
    <source>
        <dbReference type="ARBA" id="ARBA00022729"/>
    </source>
</evidence>
<reference evidence="5 6" key="1">
    <citation type="journal article" date="2014" name="BMC Genomics">
        <title>Comparison of environmental and isolate Sulfobacillus genomes reveals diverse carbon, sulfur, nitrogen, and hydrogen metabolisms.</title>
        <authorList>
            <person name="Justice N.B."/>
            <person name="Norman A."/>
            <person name="Brown C.T."/>
            <person name="Singh A."/>
            <person name="Thomas B.C."/>
            <person name="Banfield J.F."/>
        </authorList>
    </citation>
    <scope>NUCLEOTIDE SEQUENCE [LARGE SCALE GENOMIC DNA]</scope>
    <source>
        <strain evidence="5">AMDSBA3</strain>
    </source>
</reference>
<evidence type="ECO:0000256" key="1">
    <source>
        <dbReference type="ARBA" id="ARBA00004196"/>
    </source>
</evidence>
<dbReference type="GO" id="GO:0030313">
    <property type="term" value="C:cell envelope"/>
    <property type="evidence" value="ECO:0007669"/>
    <property type="project" value="UniProtKB-SubCell"/>
</dbReference>
<accession>A0A2T2WCH0</accession>
<gene>
    <name evidence="5" type="ORF">C7B45_17470</name>
</gene>
<dbReference type="PANTHER" id="PTHR46847">
    <property type="entry name" value="D-ALLOSE-BINDING PERIPLASMIC PROTEIN-RELATED"/>
    <property type="match status" value="1"/>
</dbReference>
<dbReference type="Pfam" id="PF13407">
    <property type="entry name" value="Peripla_BP_4"/>
    <property type="match status" value="1"/>
</dbReference>
<proteinExistence type="inferred from homology"/>
<evidence type="ECO:0000259" key="4">
    <source>
        <dbReference type="Pfam" id="PF13407"/>
    </source>
</evidence>
<dbReference type="SUPFAM" id="SSF53822">
    <property type="entry name" value="Periplasmic binding protein-like I"/>
    <property type="match status" value="1"/>
</dbReference>
<sequence>MKAHSYSSTRIAGTAKGPKTIEFIPTSSRTPYFLDEYAGVQNKAKLYGYKTIYEAPSTPSVAAEIQLMREAITNKVSGIVLVPYSPSGLVNVSEQAEKAGIPVIATDSNMNAGKKTFIAVDDTVAAEAIARWAETFVHGKGQYAIIDYSLSDTSGIDRRNGFEAAMKKFPGMKFAGIQISNSVVQTALQETTTLLERNPKINVVFGANDRSALGAAEAVQKLHLQNKVCVVGFDADLGEINFIKSGVIKASALQSPYLMGQKAVLALRSVWAGKKLPNYEELPYHIVTYKNYNSPVSIAAIKQYILNYKP</sequence>
<keyword evidence="3" id="KW-0732">Signal</keyword>
<name>A0A2T2WCH0_9FIRM</name>
<dbReference type="CDD" id="cd01536">
    <property type="entry name" value="PBP1_ABC_sugar_binding-like"/>
    <property type="match status" value="1"/>
</dbReference>
<dbReference type="InterPro" id="IPR028082">
    <property type="entry name" value="Peripla_BP_I"/>
</dbReference>
<dbReference type="GO" id="GO:0030246">
    <property type="term" value="F:carbohydrate binding"/>
    <property type="evidence" value="ECO:0007669"/>
    <property type="project" value="UniProtKB-ARBA"/>
</dbReference>
<comment type="subcellular location">
    <subcellularLocation>
        <location evidence="1">Cell envelope</location>
    </subcellularLocation>
</comment>
<evidence type="ECO:0000256" key="2">
    <source>
        <dbReference type="ARBA" id="ARBA00007639"/>
    </source>
</evidence>